<keyword evidence="3" id="KW-0732">Signal</keyword>
<dbReference type="PANTHER" id="PTHR43649:SF29">
    <property type="entry name" value="OSMOPROTECTIVE COMPOUNDS-BINDING PROTEIN GGTB"/>
    <property type="match status" value="1"/>
</dbReference>
<comment type="caution">
    <text evidence="4">The sequence shown here is derived from an EMBL/GenBank/DDBJ whole genome shotgun (WGS) entry which is preliminary data.</text>
</comment>
<evidence type="ECO:0000256" key="3">
    <source>
        <dbReference type="SAM" id="SignalP"/>
    </source>
</evidence>
<dbReference type="Proteomes" id="UP000176101">
    <property type="component" value="Unassembled WGS sequence"/>
</dbReference>
<dbReference type="EMBL" id="LJGU01000125">
    <property type="protein sequence ID" value="OEV03027.1"/>
    <property type="molecule type" value="Genomic_DNA"/>
</dbReference>
<name>A0A1E7KGH0_9ACTN</name>
<gene>
    <name evidence="4" type="ORF">AN216_13350</name>
</gene>
<dbReference type="InterPro" id="IPR006059">
    <property type="entry name" value="SBP"/>
</dbReference>
<evidence type="ECO:0000256" key="1">
    <source>
        <dbReference type="ARBA" id="ARBA00008520"/>
    </source>
</evidence>
<keyword evidence="2" id="KW-0813">Transport</keyword>
<dbReference type="PATRIC" id="fig|1075402.3.peg.1558"/>
<proteinExistence type="inferred from homology"/>
<dbReference type="Pfam" id="PF01547">
    <property type="entry name" value="SBP_bac_1"/>
    <property type="match status" value="1"/>
</dbReference>
<dbReference type="PANTHER" id="PTHR43649">
    <property type="entry name" value="ARABINOSE-BINDING PROTEIN-RELATED"/>
    <property type="match status" value="1"/>
</dbReference>
<organism evidence="4 5">
    <name type="scientific">Streptomyces oceani</name>
    <dbReference type="NCBI Taxonomy" id="1075402"/>
    <lineage>
        <taxon>Bacteria</taxon>
        <taxon>Bacillati</taxon>
        <taxon>Actinomycetota</taxon>
        <taxon>Actinomycetes</taxon>
        <taxon>Kitasatosporales</taxon>
        <taxon>Streptomycetaceae</taxon>
        <taxon>Streptomyces</taxon>
    </lineage>
</organism>
<feature type="chain" id="PRO_5038332614" evidence="3">
    <location>
        <begin position="34"/>
        <end position="455"/>
    </location>
</feature>
<evidence type="ECO:0000313" key="5">
    <source>
        <dbReference type="Proteomes" id="UP000176101"/>
    </source>
</evidence>
<evidence type="ECO:0000256" key="2">
    <source>
        <dbReference type="ARBA" id="ARBA00022448"/>
    </source>
</evidence>
<dbReference type="PROSITE" id="PS51257">
    <property type="entry name" value="PROKAR_LIPOPROTEIN"/>
    <property type="match status" value="1"/>
</dbReference>
<evidence type="ECO:0000313" key="4">
    <source>
        <dbReference type="EMBL" id="OEV03027.1"/>
    </source>
</evidence>
<accession>A0A1E7KGH0</accession>
<reference evidence="4 5" key="1">
    <citation type="journal article" date="2016" name="Front. Microbiol.">
        <title>Comparative Genomics Analysis of Streptomyces Species Reveals Their Adaptation to the Marine Environment and Their Diversity at the Genomic Level.</title>
        <authorList>
            <person name="Tian X."/>
            <person name="Zhang Z."/>
            <person name="Yang T."/>
            <person name="Chen M."/>
            <person name="Li J."/>
            <person name="Chen F."/>
            <person name="Yang J."/>
            <person name="Li W."/>
            <person name="Zhang B."/>
            <person name="Zhang Z."/>
            <person name="Wu J."/>
            <person name="Zhang C."/>
            <person name="Long L."/>
            <person name="Xiao J."/>
        </authorList>
    </citation>
    <scope>NUCLEOTIDE SEQUENCE [LARGE SCALE GENOMIC DNA]</scope>
    <source>
        <strain evidence="4 5">SCSIO 02100</strain>
    </source>
</reference>
<protein>
    <submittedName>
        <fullName evidence="4">Sugar ABC transporter substrate-binding protein</fullName>
    </submittedName>
</protein>
<dbReference type="STRING" id="1075402.AN216_13350"/>
<keyword evidence="5" id="KW-1185">Reference proteome</keyword>
<comment type="similarity">
    <text evidence="1">Belongs to the bacterial solute-binding protein 1 family.</text>
</comment>
<dbReference type="InterPro" id="IPR050490">
    <property type="entry name" value="Bact_solute-bd_prot1"/>
</dbReference>
<feature type="signal peptide" evidence="3">
    <location>
        <begin position="1"/>
        <end position="33"/>
    </location>
</feature>
<dbReference type="Gene3D" id="3.40.190.10">
    <property type="entry name" value="Periplasmic binding protein-like II"/>
    <property type="match status" value="2"/>
</dbReference>
<dbReference type="AlphaFoldDB" id="A0A1E7KGH0"/>
<dbReference type="SUPFAM" id="SSF53850">
    <property type="entry name" value="Periplasmic binding protein-like II"/>
    <property type="match status" value="1"/>
</dbReference>
<sequence>MGPGRPRRPRRHATRGATALVAVLALASTAACGEGPTGAPGTASQQETVRLPDLDGEKLQVAAVWTGAEQENFRKVLDEFEERTGAEVEFVPTGDNVATFIGSKIEGGAPPDVAMLPQVGVLHQFAEKGWLKPLGAKARKQLGENFATGWQELGAHEGTQYGVYFKAANKSLMWYNTAAFEAAGVGEAKTWDRFLKNAQIISDSGVEPVSVGGADGWTLTDWFENIYLSQAGPQMYDKLAAHEIKWTHPSVKEALTTLGELFGNKLLLSGGNRGALATAFPESVTKTFADTEAPEAAIVFEGDFVGINIGNDTNAQIGEDAQVFPFPRVGERAPVVTGGDAAVALRGGKAPQALLTFLASTDAAGIAAEQGGFISPNKKMNRDFYPGDVQREIATALVKAGNDFRFDMSDQAPAAFGGTKGQGEWKALQDFLKNPDDVAGAQQALESSAAKAFEN</sequence>